<dbReference type="PROSITE" id="PS50119">
    <property type="entry name" value="ZF_BBOX"/>
    <property type="match status" value="1"/>
</dbReference>
<evidence type="ECO:0000256" key="3">
    <source>
        <dbReference type="ARBA" id="ARBA00022833"/>
    </source>
</evidence>
<dbReference type="GO" id="GO:0008270">
    <property type="term" value="F:zinc ion binding"/>
    <property type="evidence" value="ECO:0007669"/>
    <property type="project" value="UniProtKB-KW"/>
</dbReference>
<evidence type="ECO:0000256" key="1">
    <source>
        <dbReference type="ARBA" id="ARBA00022723"/>
    </source>
</evidence>
<evidence type="ECO:0000256" key="2">
    <source>
        <dbReference type="ARBA" id="ARBA00022771"/>
    </source>
</evidence>
<dbReference type="Proteomes" id="UP000095282">
    <property type="component" value="Unplaced"/>
</dbReference>
<dbReference type="Gene3D" id="4.10.830.40">
    <property type="match status" value="1"/>
</dbReference>
<organism evidence="8 9">
    <name type="scientific">Caenorhabditis tropicalis</name>
    <dbReference type="NCBI Taxonomy" id="1561998"/>
    <lineage>
        <taxon>Eukaryota</taxon>
        <taxon>Metazoa</taxon>
        <taxon>Ecdysozoa</taxon>
        <taxon>Nematoda</taxon>
        <taxon>Chromadorea</taxon>
        <taxon>Rhabditida</taxon>
        <taxon>Rhabditina</taxon>
        <taxon>Rhabditomorpha</taxon>
        <taxon>Rhabditoidea</taxon>
        <taxon>Rhabditidae</taxon>
        <taxon>Peloderinae</taxon>
        <taxon>Caenorhabditis</taxon>
    </lineage>
</organism>
<reference evidence="9" key="1">
    <citation type="submission" date="2016-11" db="UniProtKB">
        <authorList>
            <consortium name="WormBaseParasite"/>
        </authorList>
    </citation>
    <scope>IDENTIFICATION</scope>
</reference>
<evidence type="ECO:0000313" key="8">
    <source>
        <dbReference type="Proteomes" id="UP000095282"/>
    </source>
</evidence>
<keyword evidence="2 4" id="KW-0863">Zinc-finger</keyword>
<dbReference type="eggNOG" id="KOG2177">
    <property type="taxonomic scope" value="Eukaryota"/>
</dbReference>
<dbReference type="Gene3D" id="3.30.40.10">
    <property type="entry name" value="Zinc/RING finger domain, C3HC4 (zinc finger)"/>
    <property type="match status" value="1"/>
</dbReference>
<evidence type="ECO:0000313" key="9">
    <source>
        <dbReference type="WBParaSite" id="Csp11.Scaffold629.g15197.t1"/>
    </source>
</evidence>
<feature type="compositionally biased region" description="Low complexity" evidence="5">
    <location>
        <begin position="1"/>
        <end position="30"/>
    </location>
</feature>
<dbReference type="WBParaSite" id="Csp11.Scaffold629.g15197.t1">
    <property type="protein sequence ID" value="Csp11.Scaffold629.g15197.t1"/>
    <property type="gene ID" value="Csp11.Scaffold629.g15197"/>
</dbReference>
<name>A0A1I7U5Z4_9PELO</name>
<evidence type="ECO:0000256" key="5">
    <source>
        <dbReference type="SAM" id="MobiDB-lite"/>
    </source>
</evidence>
<feature type="compositionally biased region" description="Basic and acidic residues" evidence="5">
    <location>
        <begin position="67"/>
        <end position="82"/>
    </location>
</feature>
<keyword evidence="1" id="KW-0479">Metal-binding</keyword>
<feature type="domain" description="RING-type" evidence="6">
    <location>
        <begin position="140"/>
        <end position="182"/>
    </location>
</feature>
<dbReference type="PROSITE" id="PS50089">
    <property type="entry name" value="ZF_RING_2"/>
    <property type="match status" value="1"/>
</dbReference>
<keyword evidence="8" id="KW-1185">Reference proteome</keyword>
<evidence type="ECO:0000259" key="6">
    <source>
        <dbReference type="PROSITE" id="PS50089"/>
    </source>
</evidence>
<sequence length="475" mass="50245">MMSTTTTGPPPSSMEMEGGVTSTQQQQSSEVGGGGARLRHHTDLIDVDANDSGNELSMGGSSSEGDSMSHHRGEHSPNHHQDSVLLLNGGSQNTVFQPFTGSLFDTPPSLLSSPHQQFNGSFSSPTAFGGLGGLNDSFRCAVCSKIGRNALSGVLQFVCAHKTCQTCFQTILPTNRHSCTLCGAGPATAANFPPQMFLSPTLPSTPHGNPLIDASTPAKPSTPQQAPRAFSFSLSGLPGSPVMPRMSTPVSAGGLMMRSMAGGGYSDTESAWSSVQQVATPQFHHQPPPQLTIKNLPTLGQTSPMMSNVFESLSANDDTPVFSPLSPTNTSSHMPPSLMASSEAPRHSATIAPPRTSLCSTPRLPSMSSSSSTITPIASQYPQTFQIPPPLAPPTGQGASQLQQFQQQTMAPIQCQGCESNVSLAYCMQCQEALCAHCVQAHQRVRATKQHAFVELQQLMATLVRFPKRDEKPVF</sequence>
<dbReference type="SUPFAM" id="SSF57850">
    <property type="entry name" value="RING/U-box"/>
    <property type="match status" value="1"/>
</dbReference>
<evidence type="ECO:0000256" key="4">
    <source>
        <dbReference type="PROSITE-ProRule" id="PRU00024"/>
    </source>
</evidence>
<evidence type="ECO:0000259" key="7">
    <source>
        <dbReference type="PROSITE" id="PS50119"/>
    </source>
</evidence>
<dbReference type="InterPro" id="IPR001841">
    <property type="entry name" value="Znf_RING"/>
</dbReference>
<feature type="domain" description="B box-type" evidence="7">
    <location>
        <begin position="410"/>
        <end position="456"/>
    </location>
</feature>
<proteinExistence type="predicted"/>
<feature type="compositionally biased region" description="Low complexity" evidence="5">
    <location>
        <begin position="360"/>
        <end position="373"/>
    </location>
</feature>
<dbReference type="InterPro" id="IPR013083">
    <property type="entry name" value="Znf_RING/FYVE/PHD"/>
</dbReference>
<feature type="region of interest" description="Disordered" evidence="5">
    <location>
        <begin position="1"/>
        <end position="83"/>
    </location>
</feature>
<feature type="compositionally biased region" description="Low complexity" evidence="5">
    <location>
        <begin position="52"/>
        <end position="66"/>
    </location>
</feature>
<protein>
    <submittedName>
        <fullName evidence="9">B box-type domain-containing protein</fullName>
    </submittedName>
</protein>
<dbReference type="STRING" id="1561998.A0A1I7U5Z4"/>
<dbReference type="InterPro" id="IPR000315">
    <property type="entry name" value="Znf_B-box"/>
</dbReference>
<accession>A0A1I7U5Z4</accession>
<dbReference type="AlphaFoldDB" id="A0A1I7U5Z4"/>
<keyword evidence="3" id="KW-0862">Zinc</keyword>
<feature type="region of interest" description="Disordered" evidence="5">
    <location>
        <begin position="326"/>
        <end position="373"/>
    </location>
</feature>